<gene>
    <name evidence="2" type="ORF">K8V81_02255</name>
</gene>
<protein>
    <submittedName>
        <fullName evidence="2">Uncharacterized protein</fullName>
    </submittedName>
</protein>
<evidence type="ECO:0000256" key="1">
    <source>
        <dbReference type="SAM" id="MobiDB-lite"/>
    </source>
</evidence>
<dbReference type="AlphaFoldDB" id="A0A921MUS1"/>
<organism evidence="2 3">
    <name type="scientific">Brachybacterium massiliense</name>
    <dbReference type="NCBI Taxonomy" id="1755098"/>
    <lineage>
        <taxon>Bacteria</taxon>
        <taxon>Bacillati</taxon>
        <taxon>Actinomycetota</taxon>
        <taxon>Actinomycetes</taxon>
        <taxon>Micrococcales</taxon>
        <taxon>Dermabacteraceae</taxon>
        <taxon>Brachybacterium</taxon>
    </lineage>
</organism>
<proteinExistence type="predicted"/>
<name>A0A921MUS1_9MICO</name>
<dbReference type="Proteomes" id="UP000742460">
    <property type="component" value="Unassembled WGS sequence"/>
</dbReference>
<feature type="region of interest" description="Disordered" evidence="1">
    <location>
        <begin position="68"/>
        <end position="88"/>
    </location>
</feature>
<sequence length="108" mass="11346">MTSALTGLVLLLAIVVLTVALGALTRLLAAWIAAPRGSARGPRGSVPATALDRIAVGNALIARDLRPDSTHPVARTAEPGARPDRAAEEAAQRELARRYFFAATHRLS</sequence>
<dbReference type="EMBL" id="DYUE01000061">
    <property type="protein sequence ID" value="HJG90527.1"/>
    <property type="molecule type" value="Genomic_DNA"/>
</dbReference>
<accession>A0A921MUS1</accession>
<comment type="caution">
    <text evidence="2">The sequence shown here is derived from an EMBL/GenBank/DDBJ whole genome shotgun (WGS) entry which is preliminary data.</text>
</comment>
<reference evidence="2" key="1">
    <citation type="journal article" date="2021" name="PeerJ">
        <title>Extensive microbial diversity within the chicken gut microbiome revealed by metagenomics and culture.</title>
        <authorList>
            <person name="Gilroy R."/>
            <person name="Ravi A."/>
            <person name="Getino M."/>
            <person name="Pursley I."/>
            <person name="Horton D.L."/>
            <person name="Alikhan N.F."/>
            <person name="Baker D."/>
            <person name="Gharbi K."/>
            <person name="Hall N."/>
            <person name="Watson M."/>
            <person name="Adriaenssens E.M."/>
            <person name="Foster-Nyarko E."/>
            <person name="Jarju S."/>
            <person name="Secka A."/>
            <person name="Antonio M."/>
            <person name="Oren A."/>
            <person name="Chaudhuri R.R."/>
            <person name="La Ragione R."/>
            <person name="Hildebrand F."/>
            <person name="Pallen M.J."/>
        </authorList>
    </citation>
    <scope>NUCLEOTIDE SEQUENCE</scope>
    <source>
        <strain evidence="2">ChiGjej5B5-22894</strain>
    </source>
</reference>
<evidence type="ECO:0000313" key="3">
    <source>
        <dbReference type="Proteomes" id="UP000742460"/>
    </source>
</evidence>
<reference evidence="2" key="2">
    <citation type="submission" date="2021-09" db="EMBL/GenBank/DDBJ databases">
        <authorList>
            <person name="Gilroy R."/>
        </authorList>
    </citation>
    <scope>NUCLEOTIDE SEQUENCE</scope>
    <source>
        <strain evidence="2">ChiGjej5B5-22894</strain>
    </source>
</reference>
<evidence type="ECO:0000313" key="2">
    <source>
        <dbReference type="EMBL" id="HJG90527.1"/>
    </source>
</evidence>